<dbReference type="PANTHER" id="PTHR43133:SF63">
    <property type="entry name" value="RNA POLYMERASE SIGMA FACTOR FECI-RELATED"/>
    <property type="match status" value="1"/>
</dbReference>
<keyword evidence="4" id="KW-0804">Transcription</keyword>
<dbReference type="CDD" id="cd06171">
    <property type="entry name" value="Sigma70_r4"/>
    <property type="match status" value="1"/>
</dbReference>
<dbReference type="SUPFAM" id="SSF88946">
    <property type="entry name" value="Sigma2 domain of RNA polymerase sigma factors"/>
    <property type="match status" value="1"/>
</dbReference>
<name>A0A238YVH6_9PROT</name>
<evidence type="ECO:0000259" key="6">
    <source>
        <dbReference type="Pfam" id="PF08281"/>
    </source>
</evidence>
<dbReference type="AlphaFoldDB" id="A0A238YVH6"/>
<dbReference type="InterPro" id="IPR013249">
    <property type="entry name" value="RNA_pol_sigma70_r4_t2"/>
</dbReference>
<feature type="domain" description="RNA polymerase sigma factor 70 region 4 type 2" evidence="6">
    <location>
        <begin position="115"/>
        <end position="166"/>
    </location>
</feature>
<evidence type="ECO:0000256" key="3">
    <source>
        <dbReference type="ARBA" id="ARBA00023082"/>
    </source>
</evidence>
<keyword evidence="3" id="KW-0731">Sigma factor</keyword>
<dbReference type="SUPFAM" id="SSF88659">
    <property type="entry name" value="Sigma3 and sigma4 domains of RNA polymerase sigma factors"/>
    <property type="match status" value="1"/>
</dbReference>
<dbReference type="GO" id="GO:0006352">
    <property type="term" value="P:DNA-templated transcription initiation"/>
    <property type="evidence" value="ECO:0007669"/>
    <property type="project" value="InterPro"/>
</dbReference>
<dbReference type="InterPro" id="IPR007627">
    <property type="entry name" value="RNA_pol_sigma70_r2"/>
</dbReference>
<dbReference type="EMBL" id="FZOA01000003">
    <property type="protein sequence ID" value="SNR74808.1"/>
    <property type="molecule type" value="Genomic_DNA"/>
</dbReference>
<dbReference type="NCBIfam" id="TIGR02937">
    <property type="entry name" value="sigma70-ECF"/>
    <property type="match status" value="1"/>
</dbReference>
<accession>A0A238YVH6</accession>
<evidence type="ECO:0000256" key="1">
    <source>
        <dbReference type="ARBA" id="ARBA00010641"/>
    </source>
</evidence>
<proteinExistence type="inferred from homology"/>
<keyword evidence="2" id="KW-0805">Transcription regulation</keyword>
<dbReference type="InterPro" id="IPR013324">
    <property type="entry name" value="RNA_pol_sigma_r3/r4-like"/>
</dbReference>
<dbReference type="PANTHER" id="PTHR43133">
    <property type="entry name" value="RNA POLYMERASE ECF-TYPE SIGMA FACTO"/>
    <property type="match status" value="1"/>
</dbReference>
<sequence length="170" mass="19320">MSMNQLSQQGLIQDFYERHRAWLQSWLSRKTGSSADGADLTHDTFIRVLSQENAQQIVEPRAYLTHIAHGLMVNLLRRREIEHAYLSAMVSLGYGQEMATPSPEDYLLTLEKLLVVDQMLDGLPVKVRQAFLMHKLNGMTYPEIAAEMGMSVISIKKYIARALLQCAQVK</sequence>
<dbReference type="Pfam" id="PF04542">
    <property type="entry name" value="Sigma70_r2"/>
    <property type="match status" value="1"/>
</dbReference>
<comment type="similarity">
    <text evidence="1">Belongs to the sigma-70 factor family. ECF subfamily.</text>
</comment>
<feature type="domain" description="RNA polymerase sigma-70 region 2" evidence="5">
    <location>
        <begin position="15"/>
        <end position="79"/>
    </location>
</feature>
<dbReference type="InterPro" id="IPR014284">
    <property type="entry name" value="RNA_pol_sigma-70_dom"/>
</dbReference>
<dbReference type="GO" id="GO:0016987">
    <property type="term" value="F:sigma factor activity"/>
    <property type="evidence" value="ECO:0007669"/>
    <property type="project" value="UniProtKB-KW"/>
</dbReference>
<reference evidence="8" key="1">
    <citation type="submission" date="2017-06" db="EMBL/GenBank/DDBJ databases">
        <authorList>
            <person name="Varghese N."/>
            <person name="Submissions S."/>
        </authorList>
    </citation>
    <scope>NUCLEOTIDE SEQUENCE [LARGE SCALE GENOMIC DNA]</scope>
    <source>
        <strain evidence="8">Ca-68</strain>
    </source>
</reference>
<evidence type="ECO:0000259" key="5">
    <source>
        <dbReference type="Pfam" id="PF04542"/>
    </source>
</evidence>
<gene>
    <name evidence="7" type="ORF">SAMN05192560_0853</name>
</gene>
<dbReference type="InterPro" id="IPR013325">
    <property type="entry name" value="RNA_pol_sigma_r2"/>
</dbReference>
<dbReference type="Proteomes" id="UP000198305">
    <property type="component" value="Unassembled WGS sequence"/>
</dbReference>
<evidence type="ECO:0000256" key="2">
    <source>
        <dbReference type="ARBA" id="ARBA00023015"/>
    </source>
</evidence>
<evidence type="ECO:0000256" key="4">
    <source>
        <dbReference type="ARBA" id="ARBA00023163"/>
    </source>
</evidence>
<evidence type="ECO:0000313" key="8">
    <source>
        <dbReference type="Proteomes" id="UP000198305"/>
    </source>
</evidence>
<dbReference type="InterPro" id="IPR039425">
    <property type="entry name" value="RNA_pol_sigma-70-like"/>
</dbReference>
<dbReference type="OrthoDB" id="8536462at2"/>
<evidence type="ECO:0000313" key="7">
    <source>
        <dbReference type="EMBL" id="SNR74808.1"/>
    </source>
</evidence>
<protein>
    <submittedName>
        <fullName evidence="7">RNA polymerase sigma-70 factor, ECF subfamily</fullName>
    </submittedName>
</protein>
<organism evidence="7 8">
    <name type="scientific">Methylobacillus rhizosphaerae</name>
    <dbReference type="NCBI Taxonomy" id="551994"/>
    <lineage>
        <taxon>Bacteria</taxon>
        <taxon>Pseudomonadati</taxon>
        <taxon>Pseudomonadota</taxon>
        <taxon>Betaproteobacteria</taxon>
        <taxon>Nitrosomonadales</taxon>
        <taxon>Methylophilaceae</taxon>
        <taxon>Methylobacillus</taxon>
    </lineage>
</organism>
<keyword evidence="8" id="KW-1185">Reference proteome</keyword>
<dbReference type="Pfam" id="PF08281">
    <property type="entry name" value="Sigma70_r4_2"/>
    <property type="match status" value="1"/>
</dbReference>
<dbReference type="Gene3D" id="1.10.1740.10">
    <property type="match status" value="1"/>
</dbReference>
<dbReference type="InterPro" id="IPR036388">
    <property type="entry name" value="WH-like_DNA-bd_sf"/>
</dbReference>
<dbReference type="GO" id="GO:0003677">
    <property type="term" value="F:DNA binding"/>
    <property type="evidence" value="ECO:0007669"/>
    <property type="project" value="InterPro"/>
</dbReference>
<dbReference type="Gene3D" id="1.10.10.10">
    <property type="entry name" value="Winged helix-like DNA-binding domain superfamily/Winged helix DNA-binding domain"/>
    <property type="match status" value="1"/>
</dbReference>